<protein>
    <submittedName>
        <fullName evidence="2">Uncharacterized protein</fullName>
    </submittedName>
</protein>
<evidence type="ECO:0000256" key="1">
    <source>
        <dbReference type="SAM" id="MobiDB-lite"/>
    </source>
</evidence>
<feature type="compositionally biased region" description="Polar residues" evidence="1">
    <location>
        <begin position="107"/>
        <end position="121"/>
    </location>
</feature>
<dbReference type="AlphaFoldDB" id="A0A1L9UU66"/>
<organism evidence="2 3">
    <name type="scientific">Aspergillus brasiliensis (strain CBS 101740 / IMI 381727 / IBT 21946)</name>
    <dbReference type="NCBI Taxonomy" id="767769"/>
    <lineage>
        <taxon>Eukaryota</taxon>
        <taxon>Fungi</taxon>
        <taxon>Dikarya</taxon>
        <taxon>Ascomycota</taxon>
        <taxon>Pezizomycotina</taxon>
        <taxon>Eurotiomycetes</taxon>
        <taxon>Eurotiomycetidae</taxon>
        <taxon>Eurotiales</taxon>
        <taxon>Aspergillaceae</taxon>
        <taxon>Aspergillus</taxon>
        <taxon>Aspergillus subgen. Circumdati</taxon>
    </lineage>
</organism>
<evidence type="ECO:0000313" key="3">
    <source>
        <dbReference type="Proteomes" id="UP000184499"/>
    </source>
</evidence>
<dbReference type="RefSeq" id="XP_067482503.1">
    <property type="nucleotide sequence ID" value="XM_067620687.1"/>
</dbReference>
<name>A0A1L9UU66_ASPBC</name>
<gene>
    <name evidence="2" type="ORF">ASPBRDRAFT_193905</name>
</gene>
<evidence type="ECO:0000313" key="2">
    <source>
        <dbReference type="EMBL" id="OJJ75255.1"/>
    </source>
</evidence>
<feature type="region of interest" description="Disordered" evidence="1">
    <location>
        <begin position="98"/>
        <end position="121"/>
    </location>
</feature>
<reference evidence="3" key="1">
    <citation type="journal article" date="2017" name="Genome Biol.">
        <title>Comparative genomics reveals high biological diversity and specific adaptations in the industrially and medically important fungal genus Aspergillus.</title>
        <authorList>
            <person name="de Vries R.P."/>
            <person name="Riley R."/>
            <person name="Wiebenga A."/>
            <person name="Aguilar-Osorio G."/>
            <person name="Amillis S."/>
            <person name="Uchima C.A."/>
            <person name="Anderluh G."/>
            <person name="Asadollahi M."/>
            <person name="Askin M."/>
            <person name="Barry K."/>
            <person name="Battaglia E."/>
            <person name="Bayram O."/>
            <person name="Benocci T."/>
            <person name="Braus-Stromeyer S.A."/>
            <person name="Caldana C."/>
            <person name="Canovas D."/>
            <person name="Cerqueira G.C."/>
            <person name="Chen F."/>
            <person name="Chen W."/>
            <person name="Choi C."/>
            <person name="Clum A."/>
            <person name="Dos Santos R.A."/>
            <person name="Damasio A.R."/>
            <person name="Diallinas G."/>
            <person name="Emri T."/>
            <person name="Fekete E."/>
            <person name="Flipphi M."/>
            <person name="Freyberg S."/>
            <person name="Gallo A."/>
            <person name="Gournas C."/>
            <person name="Habgood R."/>
            <person name="Hainaut M."/>
            <person name="Harispe M.L."/>
            <person name="Henrissat B."/>
            <person name="Hilden K.S."/>
            <person name="Hope R."/>
            <person name="Hossain A."/>
            <person name="Karabika E."/>
            <person name="Karaffa L."/>
            <person name="Karanyi Z."/>
            <person name="Krasevec N."/>
            <person name="Kuo A."/>
            <person name="Kusch H."/>
            <person name="LaButti K."/>
            <person name="Lagendijk E.L."/>
            <person name="Lapidus A."/>
            <person name="Levasseur A."/>
            <person name="Lindquist E."/>
            <person name="Lipzen A."/>
            <person name="Logrieco A.F."/>
            <person name="MacCabe A."/>
            <person name="Maekelae M.R."/>
            <person name="Malavazi I."/>
            <person name="Melin P."/>
            <person name="Meyer V."/>
            <person name="Mielnichuk N."/>
            <person name="Miskei M."/>
            <person name="Molnar A.P."/>
            <person name="Mule G."/>
            <person name="Ngan C.Y."/>
            <person name="Orejas M."/>
            <person name="Orosz E."/>
            <person name="Ouedraogo J.P."/>
            <person name="Overkamp K.M."/>
            <person name="Park H.-S."/>
            <person name="Perrone G."/>
            <person name="Piumi F."/>
            <person name="Punt P.J."/>
            <person name="Ram A.F."/>
            <person name="Ramon A."/>
            <person name="Rauscher S."/>
            <person name="Record E."/>
            <person name="Riano-Pachon D.M."/>
            <person name="Robert V."/>
            <person name="Roehrig J."/>
            <person name="Ruller R."/>
            <person name="Salamov A."/>
            <person name="Salih N.S."/>
            <person name="Samson R.A."/>
            <person name="Sandor E."/>
            <person name="Sanguinetti M."/>
            <person name="Schuetze T."/>
            <person name="Sepcic K."/>
            <person name="Shelest E."/>
            <person name="Sherlock G."/>
            <person name="Sophianopoulou V."/>
            <person name="Squina F.M."/>
            <person name="Sun H."/>
            <person name="Susca A."/>
            <person name="Todd R.B."/>
            <person name="Tsang A."/>
            <person name="Unkles S.E."/>
            <person name="van de Wiele N."/>
            <person name="van Rossen-Uffink D."/>
            <person name="Oliveira J.V."/>
            <person name="Vesth T.C."/>
            <person name="Visser J."/>
            <person name="Yu J.-H."/>
            <person name="Zhou M."/>
            <person name="Andersen M.R."/>
            <person name="Archer D.B."/>
            <person name="Baker S.E."/>
            <person name="Benoit I."/>
            <person name="Brakhage A.A."/>
            <person name="Braus G.H."/>
            <person name="Fischer R."/>
            <person name="Frisvad J.C."/>
            <person name="Goldman G.H."/>
            <person name="Houbraken J."/>
            <person name="Oakley B."/>
            <person name="Pocsi I."/>
            <person name="Scazzocchio C."/>
            <person name="Seiboth B."/>
            <person name="vanKuyk P.A."/>
            <person name="Wortman J."/>
            <person name="Dyer P.S."/>
            <person name="Grigoriev I.V."/>
        </authorList>
    </citation>
    <scope>NUCLEOTIDE SEQUENCE [LARGE SCALE GENOMIC DNA]</scope>
    <source>
        <strain evidence="3">CBS 101740 / IMI 381727 / IBT 21946</strain>
    </source>
</reference>
<dbReference type="VEuPathDB" id="FungiDB:ASPBRDRAFT_193905"/>
<dbReference type="Proteomes" id="UP000184499">
    <property type="component" value="Unassembled WGS sequence"/>
</dbReference>
<keyword evidence="3" id="KW-1185">Reference proteome</keyword>
<dbReference type="EMBL" id="KV878681">
    <property type="protein sequence ID" value="OJJ75255.1"/>
    <property type="molecule type" value="Genomic_DNA"/>
</dbReference>
<proteinExistence type="predicted"/>
<dbReference type="GeneID" id="93573175"/>
<sequence>MSFYLPTAGPACVANTIVLCEPEWQRSGEQTEEVPEDMQGITNLVRQLQQETREAEEGRIAAWKECYKARQERIDIQIEAMKRLHEFKDQTGKLKKENDELKVELSHSPSPLNNKSFYTIP</sequence>
<accession>A0A1L9UU66</accession>